<dbReference type="InterPro" id="IPR038765">
    <property type="entry name" value="Papain-like_cys_pep_sf"/>
</dbReference>
<feature type="domain" description="MI" evidence="13">
    <location>
        <begin position="1223"/>
        <end position="1341"/>
    </location>
</feature>
<evidence type="ECO:0000256" key="5">
    <source>
        <dbReference type="ARBA" id="ARBA00022670"/>
    </source>
</evidence>
<dbReference type="SMART" id="SM00544">
    <property type="entry name" value="MA3"/>
    <property type="match status" value="4"/>
</dbReference>
<evidence type="ECO:0000256" key="6">
    <source>
        <dbReference type="ARBA" id="ARBA00022737"/>
    </source>
</evidence>
<dbReference type="EMBL" id="CABITT030000005">
    <property type="protein sequence ID" value="VVB04744.1"/>
    <property type="molecule type" value="Genomic_DNA"/>
</dbReference>
<evidence type="ECO:0000313" key="14">
    <source>
        <dbReference type="EMBL" id="VVB04744.1"/>
    </source>
</evidence>
<evidence type="ECO:0000256" key="1">
    <source>
        <dbReference type="ARBA" id="ARBA00004496"/>
    </source>
</evidence>
<sequence>MAPSSETATVRVLCQKLLLSGNQPRTLQWLIGSPFFPPFTVVSTFRCINQSPDFEQESDDLRKLLPKGFEVIGGLIVGNSDAEKSAFQAVRAARRLRKHISEGGELDDEKIVGASCDAGTGAIHFFISKTENSTKLEPVASVVYEDKSGNYLWENGCLLHCELPIKLPFYFPASSPSDSKKTFSDAIDAVITQFKEPYVAYVAETLKKASGDVPKPVVLRGKDLGFGADASNINRLAAADQISDIKMLSCSHFFPNSKTAAAVNSAENADKIQVSVLFNRSVKSPTSGAPAAEYFPAMEEARLVVVDLNLDVLTYAPKDLPLMHAVSNLVIPALVDQLYSLKKIILPYLLMEHPKLRIFHFNPPGVLHPITTIYELNYGETEMKQVDVRKSLHLRLGLPLDRPLLRTANALDISVNDDSRSNIKKRGSNLLKDVHIGIPSSGVSEGVASLIQGSYDYHHYLQDGFDDSGWGCAYRSLQTIISWFRLQHYTSIAVPSHREIQQTLVEIGDKDPSFIGSREWIGAIELSFVLDKLLGVSCKIMNFRSGSELPEKCRELAMHFETQGTPIMIGGGVLAYTLLGVDYDEGSGDCAFLILDPHYTGSEDHKKIINGGWCGWKKAVDSKGKSFFLHNKFYNLLLPQRPNMMASGEGFLTDEQRKKLELATQNLSSSPKSASLFADLAVKSPTGGKGPGAGNASRCVRRTHSGKHISVKKDGAGGKGTWGNVLDTEVDCYLDEKDPNYDSGEEPYALVASPVLDPLDDYKRSVVSIIDEYFSSGDVEVAASDLRELGLSEYHPYFVKRLVSMAMDRGDKEKEKASVLLSGLYVDVVSPDQIRIGFIRLLESVGDLALDIPDAVNVLALFIARSIVDEILPPAFLARAKKTLPESSEGFQVILTAEKSHLSAPHHAELLERKWGGSTHTTVEETKKKIYEILKEYVENSNAHEACRCIRELSVSFFHHEVVKRALVLAMELRTSEPLILKLLKEAAEEGLISSSQMAKGFSRVAESLDDLSLDIPSAKTLLESIVPKAVTGGWLDKDWLKERSDQNGSIPIEDEKLRRYKKDVVTVIQEYFLSDDIPELIGSLEDLGSPEYNPVFLKKLITLAMDRKNREKEMASVLLSALHMELFSTEDFINGFIMLLESAEDTALDILEASNELALFLARAVIDDVLAPLNLEEISNSLPRKSAGSETIRSARSLISARHAGERLLRSWGGGTGWAVEDAKDKIWKLLEEYETGGVTSEACQCIRDIGMPFFNHEVVKKALVMAMEKKNDRMLNLLQECFAEGIITTNQMTKGFGRIKDCLDDLSLDVPNAEEKFNSYVAHAEENGWLHRGVLQTLD</sequence>
<dbReference type="Pfam" id="PF02847">
    <property type="entry name" value="MA3"/>
    <property type="match status" value="4"/>
</dbReference>
<dbReference type="InterPro" id="IPR039778">
    <property type="entry name" value="PDCD4"/>
</dbReference>
<evidence type="ECO:0000256" key="8">
    <source>
        <dbReference type="ARBA" id="ARBA00022801"/>
    </source>
</evidence>
<keyword evidence="11" id="KW-0539">Nucleus</keyword>
<feature type="domain" description="MI" evidence="13">
    <location>
        <begin position="761"/>
        <end position="882"/>
    </location>
</feature>
<evidence type="ECO:0000256" key="4">
    <source>
        <dbReference type="ARBA" id="ARBA00022490"/>
    </source>
</evidence>
<dbReference type="Gene3D" id="1.25.40.180">
    <property type="match status" value="4"/>
</dbReference>
<evidence type="ECO:0000256" key="11">
    <source>
        <dbReference type="ARBA" id="ARBA00023242"/>
    </source>
</evidence>
<dbReference type="FunFam" id="3.90.70.130:FF:000001">
    <property type="entry name" value="Probable Ufm1-specific protease 2"/>
    <property type="match status" value="1"/>
</dbReference>
<feature type="domain" description="MI" evidence="13">
    <location>
        <begin position="1060"/>
        <end position="1181"/>
    </location>
</feature>
<dbReference type="GO" id="GO:0071567">
    <property type="term" value="F:deUFMylase activity"/>
    <property type="evidence" value="ECO:0007669"/>
    <property type="project" value="UniProtKB-ARBA"/>
</dbReference>
<comment type="similarity">
    <text evidence="2">Belongs to the PDCD4 family.</text>
</comment>
<comment type="subcellular location">
    <subcellularLocation>
        <location evidence="1">Cytoplasm</location>
    </subcellularLocation>
</comment>
<keyword evidence="15" id="KW-1185">Reference proteome</keyword>
<comment type="caution">
    <text evidence="14">The sequence shown here is derived from an EMBL/GenBank/DDBJ whole genome shotgun (WGS) entry which is preliminary data.</text>
</comment>
<organism evidence="14 15">
    <name type="scientific">Arabis nemorensis</name>
    <dbReference type="NCBI Taxonomy" id="586526"/>
    <lineage>
        <taxon>Eukaryota</taxon>
        <taxon>Viridiplantae</taxon>
        <taxon>Streptophyta</taxon>
        <taxon>Embryophyta</taxon>
        <taxon>Tracheophyta</taxon>
        <taxon>Spermatophyta</taxon>
        <taxon>Magnoliopsida</taxon>
        <taxon>eudicotyledons</taxon>
        <taxon>Gunneridae</taxon>
        <taxon>Pentapetalae</taxon>
        <taxon>rosids</taxon>
        <taxon>malvids</taxon>
        <taxon>Brassicales</taxon>
        <taxon>Brassicaceae</taxon>
        <taxon>Arabideae</taxon>
        <taxon>Arabis</taxon>
    </lineage>
</organism>
<dbReference type="InterPro" id="IPR049387">
    <property type="entry name" value="UFSP2-like_2nd"/>
</dbReference>
<dbReference type="Gene3D" id="3.90.70.130">
    <property type="match status" value="1"/>
</dbReference>
<dbReference type="Pfam" id="PF07910">
    <property type="entry name" value="Peptidase_C78"/>
    <property type="match status" value="1"/>
</dbReference>
<keyword evidence="7" id="KW-0833">Ubl conjugation pathway</keyword>
<dbReference type="PANTHER" id="PTHR12626:SF12">
    <property type="entry name" value="MA3 DOMAIN-CONTAINING TRANSLATION REGULATORY FACTOR 4"/>
    <property type="match status" value="1"/>
</dbReference>
<dbReference type="GO" id="GO:0006417">
    <property type="term" value="P:regulation of translation"/>
    <property type="evidence" value="ECO:0007669"/>
    <property type="project" value="UniProtKB-KW"/>
</dbReference>
<keyword evidence="8" id="KW-0378">Hydrolase</keyword>
<dbReference type="InterPro" id="IPR016024">
    <property type="entry name" value="ARM-type_fold"/>
</dbReference>
<dbReference type="Proteomes" id="UP000489600">
    <property type="component" value="Unassembled WGS sequence"/>
</dbReference>
<dbReference type="GO" id="GO:0006508">
    <property type="term" value="P:proteolysis"/>
    <property type="evidence" value="ECO:0007669"/>
    <property type="project" value="UniProtKB-KW"/>
</dbReference>
<keyword evidence="10" id="KW-0810">Translation regulation</keyword>
<evidence type="ECO:0000256" key="10">
    <source>
        <dbReference type="ARBA" id="ARBA00022845"/>
    </source>
</evidence>
<keyword evidence="5" id="KW-0645">Protease</keyword>
<dbReference type="GO" id="GO:0005737">
    <property type="term" value="C:cytoplasm"/>
    <property type="evidence" value="ECO:0007669"/>
    <property type="project" value="UniProtKB-SubCell"/>
</dbReference>
<keyword evidence="9" id="KW-0788">Thiol protease</keyword>
<dbReference type="InterPro" id="IPR003891">
    <property type="entry name" value="Initiation_fac_eIF4g_MI"/>
</dbReference>
<dbReference type="PROSITE" id="PS51366">
    <property type="entry name" value="MI"/>
    <property type="match status" value="4"/>
</dbReference>
<accession>A0A565BTL3</accession>
<feature type="domain" description="MI" evidence="13">
    <location>
        <begin position="925"/>
        <end position="1046"/>
    </location>
</feature>
<evidence type="ECO:0000256" key="9">
    <source>
        <dbReference type="ARBA" id="ARBA00022807"/>
    </source>
</evidence>
<reference evidence="14" key="1">
    <citation type="submission" date="2019-07" db="EMBL/GenBank/DDBJ databases">
        <authorList>
            <person name="Dittberner H."/>
        </authorList>
    </citation>
    <scope>NUCLEOTIDE SEQUENCE [LARGE SCALE GENOMIC DNA]</scope>
</reference>
<dbReference type="SUPFAM" id="SSF48371">
    <property type="entry name" value="ARM repeat"/>
    <property type="match status" value="4"/>
</dbReference>
<keyword evidence="6" id="KW-0677">Repeat</keyword>
<evidence type="ECO:0000313" key="15">
    <source>
        <dbReference type="Proteomes" id="UP000489600"/>
    </source>
</evidence>
<dbReference type="Pfam" id="PF20908">
    <property type="entry name" value="UfSP2_N"/>
    <property type="match status" value="1"/>
</dbReference>
<comment type="similarity">
    <text evidence="3">Belongs to the peptidase C78 family.</text>
</comment>
<dbReference type="PANTHER" id="PTHR12626">
    <property type="entry name" value="PROGRAMMED CELL DEATH 4"/>
    <property type="match status" value="1"/>
</dbReference>
<gene>
    <name evidence="14" type="ORF">ANE_LOCUS15188</name>
</gene>
<evidence type="ECO:0000259" key="13">
    <source>
        <dbReference type="PROSITE" id="PS51366"/>
    </source>
</evidence>
<evidence type="ECO:0000256" key="3">
    <source>
        <dbReference type="ARBA" id="ARBA00008552"/>
    </source>
</evidence>
<dbReference type="FunFam" id="1.25.40.180:FF:000009">
    <property type="entry name" value="programmed cell death protein 4"/>
    <property type="match status" value="2"/>
</dbReference>
<protein>
    <recommendedName>
        <fullName evidence="12">Probable Ufm1-specific protease</fullName>
    </recommendedName>
</protein>
<dbReference type="SUPFAM" id="SSF54001">
    <property type="entry name" value="Cysteine proteinases"/>
    <property type="match status" value="1"/>
</dbReference>
<dbReference type="OrthoDB" id="417506at2759"/>
<evidence type="ECO:0000256" key="7">
    <source>
        <dbReference type="ARBA" id="ARBA00022786"/>
    </source>
</evidence>
<dbReference type="InterPro" id="IPR012462">
    <property type="entry name" value="UFSP1/2_DUB_cat"/>
</dbReference>
<evidence type="ECO:0000256" key="12">
    <source>
        <dbReference type="ARBA" id="ARBA00067779"/>
    </source>
</evidence>
<proteinExistence type="inferred from homology"/>
<keyword evidence="4" id="KW-0963">Cytoplasm</keyword>
<dbReference type="GO" id="GO:0045892">
    <property type="term" value="P:negative regulation of DNA-templated transcription"/>
    <property type="evidence" value="ECO:0007669"/>
    <property type="project" value="InterPro"/>
</dbReference>
<name>A0A565BTL3_9BRAS</name>
<evidence type="ECO:0000256" key="2">
    <source>
        <dbReference type="ARBA" id="ARBA00005497"/>
    </source>
</evidence>